<dbReference type="AlphaFoldDB" id="A0A1I3EJ64"/>
<dbReference type="PANTHER" id="PTHR23088:SF27">
    <property type="entry name" value="DEAMINATED GLUTATHIONE AMIDASE"/>
    <property type="match status" value="1"/>
</dbReference>
<reference evidence="3 4" key="1">
    <citation type="submission" date="2016-10" db="EMBL/GenBank/DDBJ databases">
        <authorList>
            <person name="de Groot N.N."/>
        </authorList>
    </citation>
    <scope>NUCLEOTIDE SEQUENCE [LARGE SCALE GENOMIC DNA]</scope>
    <source>
        <strain evidence="3 4">Z108</strain>
    </source>
</reference>
<comment type="similarity">
    <text evidence="1">Belongs to the carbon-nitrogen hydrolase superfamily. NIT1/NIT2 family.</text>
</comment>
<evidence type="ECO:0000313" key="4">
    <source>
        <dbReference type="Proteomes" id="UP000183639"/>
    </source>
</evidence>
<keyword evidence="3" id="KW-0378">Hydrolase</keyword>
<dbReference type="OrthoDB" id="9811121at2"/>
<sequence length="266" mass="29759">MKVAVLQMEVAFGAPEKNIANFYRLTEQAMTQRPDVLLLPELWRLGFYPQPILDYADADGAQTRRALAELSARYQVNIVGGTVANAIGRQVFNTCYVFDRTGRLTTTYHKTHLFTPSGEKEDFQPGDSVVTFTLDGVKCGLAVCYDIRFPELARRLALEGVAVLFVPAAWPLSRLIHWQTLIRARAIENQIFVVACNESGIGADNLQLAGHSAIIDPWGEILAQAGEQETILHSTLRLAVRQQIKENMDVFADRRERLYTPKVPIS</sequence>
<gene>
    <name evidence="3" type="ORF">SAMN04487861_11078</name>
</gene>
<accession>A0A1I3EJ64</accession>
<dbReference type="PROSITE" id="PS01227">
    <property type="entry name" value="UPF0012"/>
    <property type="match status" value="1"/>
</dbReference>
<evidence type="ECO:0000256" key="1">
    <source>
        <dbReference type="ARBA" id="ARBA00010613"/>
    </source>
</evidence>
<dbReference type="Pfam" id="PF00795">
    <property type="entry name" value="CN_hydrolase"/>
    <property type="match status" value="1"/>
</dbReference>
<dbReference type="Proteomes" id="UP000183639">
    <property type="component" value="Unassembled WGS sequence"/>
</dbReference>
<organism evidence="3 4">
    <name type="scientific">Selenomonas ruminantium</name>
    <dbReference type="NCBI Taxonomy" id="971"/>
    <lineage>
        <taxon>Bacteria</taxon>
        <taxon>Bacillati</taxon>
        <taxon>Bacillota</taxon>
        <taxon>Negativicutes</taxon>
        <taxon>Selenomonadales</taxon>
        <taxon>Selenomonadaceae</taxon>
        <taxon>Selenomonas</taxon>
    </lineage>
</organism>
<protein>
    <submittedName>
        <fullName evidence="3">Carbon-nitrogen hydrolase</fullName>
    </submittedName>
</protein>
<dbReference type="InterPro" id="IPR003010">
    <property type="entry name" value="C-N_Hydrolase"/>
</dbReference>
<dbReference type="SUPFAM" id="SSF56317">
    <property type="entry name" value="Carbon-nitrogen hydrolase"/>
    <property type="match status" value="1"/>
</dbReference>
<dbReference type="EMBL" id="FOQK01000010">
    <property type="protein sequence ID" value="SFH99034.1"/>
    <property type="molecule type" value="Genomic_DNA"/>
</dbReference>
<dbReference type="PROSITE" id="PS50263">
    <property type="entry name" value="CN_HYDROLASE"/>
    <property type="match status" value="1"/>
</dbReference>
<dbReference type="RefSeq" id="WP_075443280.1">
    <property type="nucleotide sequence ID" value="NZ_FOQK01000010.1"/>
</dbReference>
<dbReference type="InterPro" id="IPR036526">
    <property type="entry name" value="C-N_Hydrolase_sf"/>
</dbReference>
<dbReference type="InterPro" id="IPR001110">
    <property type="entry name" value="UPF0012_CS"/>
</dbReference>
<evidence type="ECO:0000259" key="2">
    <source>
        <dbReference type="PROSITE" id="PS50263"/>
    </source>
</evidence>
<dbReference type="GO" id="GO:0016787">
    <property type="term" value="F:hydrolase activity"/>
    <property type="evidence" value="ECO:0007669"/>
    <property type="project" value="UniProtKB-KW"/>
</dbReference>
<feature type="domain" description="CN hydrolase" evidence="2">
    <location>
        <begin position="1"/>
        <end position="238"/>
    </location>
</feature>
<proteinExistence type="inferred from homology"/>
<dbReference type="Gene3D" id="3.60.110.10">
    <property type="entry name" value="Carbon-nitrogen hydrolase"/>
    <property type="match status" value="1"/>
</dbReference>
<dbReference type="PANTHER" id="PTHR23088">
    <property type="entry name" value="NITRILASE-RELATED"/>
    <property type="match status" value="1"/>
</dbReference>
<evidence type="ECO:0000313" key="3">
    <source>
        <dbReference type="EMBL" id="SFH99034.1"/>
    </source>
</evidence>
<name>A0A1I3EJ64_SELRU</name>
<dbReference type="CDD" id="cd07583">
    <property type="entry name" value="nitrilase_5"/>
    <property type="match status" value="1"/>
</dbReference>